<organism evidence="2 3">
    <name type="scientific">Photobacterium sanctipauli</name>
    <dbReference type="NCBI Taxonomy" id="1342794"/>
    <lineage>
        <taxon>Bacteria</taxon>
        <taxon>Pseudomonadati</taxon>
        <taxon>Pseudomonadota</taxon>
        <taxon>Gammaproteobacteria</taxon>
        <taxon>Vibrionales</taxon>
        <taxon>Vibrionaceae</taxon>
        <taxon>Photobacterium</taxon>
    </lineage>
</organism>
<name>A0A2T3N988_9GAMM</name>
<dbReference type="RefSeq" id="WP_107272646.1">
    <property type="nucleotide sequence ID" value="NZ_PYMA01000029.1"/>
</dbReference>
<dbReference type="AlphaFoldDB" id="A0A2T3N988"/>
<evidence type="ECO:0000256" key="1">
    <source>
        <dbReference type="SAM" id="Phobius"/>
    </source>
</evidence>
<keyword evidence="1" id="KW-0812">Transmembrane</keyword>
<keyword evidence="1" id="KW-0472">Membrane</keyword>
<dbReference type="Pfam" id="PF14316">
    <property type="entry name" value="DUF4381"/>
    <property type="match status" value="1"/>
</dbReference>
<keyword evidence="3" id="KW-1185">Reference proteome</keyword>
<keyword evidence="1" id="KW-1133">Transmembrane helix</keyword>
<dbReference type="Proteomes" id="UP000241771">
    <property type="component" value="Unassembled WGS sequence"/>
</dbReference>
<protein>
    <submittedName>
        <fullName evidence="2">DUF4381 domain-containing protein</fullName>
    </submittedName>
</protein>
<reference evidence="2 3" key="1">
    <citation type="submission" date="2018-01" db="EMBL/GenBank/DDBJ databases">
        <title>Whole genome sequencing of Histamine producing bacteria.</title>
        <authorList>
            <person name="Butler K."/>
        </authorList>
    </citation>
    <scope>NUCLEOTIDE SEQUENCE [LARGE SCALE GENOMIC DNA]</scope>
    <source>
        <strain evidence="2 3">DSM 100436</strain>
    </source>
</reference>
<evidence type="ECO:0000313" key="3">
    <source>
        <dbReference type="Proteomes" id="UP000241771"/>
    </source>
</evidence>
<gene>
    <name evidence="2" type="ORF">C9I98_25545</name>
</gene>
<feature type="transmembrane region" description="Helical" evidence="1">
    <location>
        <begin position="31"/>
        <end position="52"/>
    </location>
</feature>
<comment type="caution">
    <text evidence="2">The sequence shown here is derived from an EMBL/GenBank/DDBJ whole genome shotgun (WGS) entry which is preliminary data.</text>
</comment>
<proteinExistence type="predicted"/>
<evidence type="ECO:0000313" key="2">
    <source>
        <dbReference type="EMBL" id="PSW09992.1"/>
    </source>
</evidence>
<sequence length="166" mass="19245">MSEHTPPSTYILRNIVDVAVPENVSWWPQTLGWKILAAVLVLLCLLGLYRWCRHWWHNRYRQEAIKALECIDLAVPQHAASELMTVIKAVLTYLDPRHGSLFGEQLLAELDRLYPHSHFHFSGEIGRCWQASLLTSQQQINRAELDALFAHSKEWLANHRVGDQRD</sequence>
<accession>A0A2T3N988</accession>
<dbReference type="EMBL" id="PYMA01000029">
    <property type="protein sequence ID" value="PSW09992.1"/>
    <property type="molecule type" value="Genomic_DNA"/>
</dbReference>
<dbReference type="InterPro" id="IPR025489">
    <property type="entry name" value="DUF4381"/>
</dbReference>